<evidence type="ECO:0000313" key="2">
    <source>
        <dbReference type="Proteomes" id="UP000297703"/>
    </source>
</evidence>
<dbReference type="AlphaFoldDB" id="A0A4D9DQB1"/>
<sequence length="113" mass="11849">MTLPSLPMYPPPSAPYNLKFQQDAAGFGVMSLGSFGGPALLSLLREEDVARSTGKLPLNHCSSLGGLPHATTPGFLSPSALPAHIEVLVSQSRLGSPTLSQTESMYHPKCSLS</sequence>
<protein>
    <submittedName>
        <fullName evidence="1">Beta-galactosidase-1-like protein</fullName>
    </submittedName>
</protein>
<dbReference type="EMBL" id="QXTE01000303">
    <property type="protein sequence ID" value="TFJ99845.1"/>
    <property type="molecule type" value="Genomic_DNA"/>
</dbReference>
<organism evidence="1 2">
    <name type="scientific">Platysternon megacephalum</name>
    <name type="common">big-headed turtle</name>
    <dbReference type="NCBI Taxonomy" id="55544"/>
    <lineage>
        <taxon>Eukaryota</taxon>
        <taxon>Metazoa</taxon>
        <taxon>Chordata</taxon>
        <taxon>Craniata</taxon>
        <taxon>Vertebrata</taxon>
        <taxon>Euteleostomi</taxon>
        <taxon>Archelosauria</taxon>
        <taxon>Testudinata</taxon>
        <taxon>Testudines</taxon>
        <taxon>Cryptodira</taxon>
        <taxon>Durocryptodira</taxon>
        <taxon>Testudinoidea</taxon>
        <taxon>Platysternidae</taxon>
        <taxon>Platysternon</taxon>
    </lineage>
</organism>
<reference evidence="1 2" key="2">
    <citation type="submission" date="2019-04" db="EMBL/GenBank/DDBJ databases">
        <title>The genome sequence of big-headed turtle.</title>
        <authorList>
            <person name="Gong S."/>
        </authorList>
    </citation>
    <scope>NUCLEOTIDE SEQUENCE [LARGE SCALE GENOMIC DNA]</scope>
    <source>
        <strain evidence="1">DO16091913</strain>
        <tissue evidence="1">Muscle</tissue>
    </source>
</reference>
<gene>
    <name evidence="1" type="ORF">DR999_PMT18112</name>
</gene>
<proteinExistence type="predicted"/>
<accession>A0A4D9DQB1</accession>
<dbReference type="Proteomes" id="UP000297703">
    <property type="component" value="Unassembled WGS sequence"/>
</dbReference>
<comment type="caution">
    <text evidence="1">The sequence shown here is derived from an EMBL/GenBank/DDBJ whole genome shotgun (WGS) entry which is preliminary data.</text>
</comment>
<keyword evidence="2" id="KW-1185">Reference proteome</keyword>
<name>A0A4D9DQB1_9SAUR</name>
<evidence type="ECO:0000313" key="1">
    <source>
        <dbReference type="EMBL" id="TFJ99845.1"/>
    </source>
</evidence>
<reference evidence="1 2" key="1">
    <citation type="submission" date="2019-04" db="EMBL/GenBank/DDBJ databases">
        <title>Draft genome of the big-headed turtle Platysternon megacephalum.</title>
        <authorList>
            <person name="Gong S."/>
        </authorList>
    </citation>
    <scope>NUCLEOTIDE SEQUENCE [LARGE SCALE GENOMIC DNA]</scope>
    <source>
        <strain evidence="1">DO16091913</strain>
        <tissue evidence="1">Muscle</tissue>
    </source>
</reference>